<evidence type="ECO:0000313" key="1">
    <source>
        <dbReference type="EMBL" id="MDO1450210.1"/>
    </source>
</evidence>
<protein>
    <recommendedName>
        <fullName evidence="3">Gp5/Type VI secretion system Vgr protein OB-fold domain-containing protein</fullName>
    </recommendedName>
</protein>
<accession>A0ABT8RDU2</accession>
<gene>
    <name evidence="1" type="ORF">Q0590_28275</name>
</gene>
<dbReference type="RefSeq" id="WP_302041013.1">
    <property type="nucleotide sequence ID" value="NZ_JAUKPO010000027.1"/>
</dbReference>
<evidence type="ECO:0008006" key="3">
    <source>
        <dbReference type="Google" id="ProtNLM"/>
    </source>
</evidence>
<sequence>MSLKIKIGERKFDCLDITLCRRHGCPTTLVVNLLFDHLDQYEHDFATFLKEKLAEESIIIQILLDDSIIFPDCRIVSVKGNIPEITITATYTSLPEAAFAPKKRVLKANSFKELLNSYFDDIVYWDDPVKNTIMNDKLIEGETLKTNFIQNGISDFEMLRQIIAVYNHWKGSANSLVLTGAITNKKMKLEWAQELKFRELNLVEGKKITREIPANPAPFLIFNEINISSPLTYYKNEPLQLITHEIRWGKFVETDWNDWYKLDLPLFLEEKFVYEIKDYLKLEDGKTVYNSLVSIFPRTLIFEVEDKSLLPWTGVGTISKRDPKKQWLEVKLGGFESGDDTVDAKVSTPYSGKGGSDGFHLVPEEGTEINLIRGSDILSPIISTGNVRSAEAVESAPYWKLEEGATWSFKKLSFSNDESLQISASTIENIAKKEITVSGDTITISGDTSVDINSKTLNVAGETEAKITGKAISIDGTDKVNLNSKIVGLNS</sequence>
<evidence type="ECO:0000313" key="2">
    <source>
        <dbReference type="Proteomes" id="UP001168528"/>
    </source>
</evidence>
<reference evidence="1" key="1">
    <citation type="submission" date="2023-07" db="EMBL/GenBank/DDBJ databases">
        <title>The genome sequence of Rhodocytophaga aerolata KACC 12507.</title>
        <authorList>
            <person name="Zhang X."/>
        </authorList>
    </citation>
    <scope>NUCLEOTIDE SEQUENCE</scope>
    <source>
        <strain evidence="1">KACC 12507</strain>
    </source>
</reference>
<comment type="caution">
    <text evidence="1">The sequence shown here is derived from an EMBL/GenBank/DDBJ whole genome shotgun (WGS) entry which is preliminary data.</text>
</comment>
<keyword evidence="2" id="KW-1185">Reference proteome</keyword>
<name>A0ABT8RDU2_9BACT</name>
<dbReference type="Proteomes" id="UP001168528">
    <property type="component" value="Unassembled WGS sequence"/>
</dbReference>
<dbReference type="EMBL" id="JAUKPO010000027">
    <property type="protein sequence ID" value="MDO1450210.1"/>
    <property type="molecule type" value="Genomic_DNA"/>
</dbReference>
<proteinExistence type="predicted"/>
<organism evidence="1 2">
    <name type="scientific">Rhodocytophaga aerolata</name>
    <dbReference type="NCBI Taxonomy" id="455078"/>
    <lineage>
        <taxon>Bacteria</taxon>
        <taxon>Pseudomonadati</taxon>
        <taxon>Bacteroidota</taxon>
        <taxon>Cytophagia</taxon>
        <taxon>Cytophagales</taxon>
        <taxon>Rhodocytophagaceae</taxon>
        <taxon>Rhodocytophaga</taxon>
    </lineage>
</organism>